<protein>
    <submittedName>
        <fullName evidence="1">Uncharacterized protein</fullName>
    </submittedName>
</protein>
<dbReference type="EMBL" id="AOHW01000049">
    <property type="protein sequence ID" value="ELY36646.1"/>
    <property type="molecule type" value="Genomic_DNA"/>
</dbReference>
<name>L9VHU7_9EURY</name>
<reference evidence="1 2" key="1">
    <citation type="journal article" date="2014" name="PLoS Genet.">
        <title>Phylogenetically driven sequencing of extremely halophilic archaea reveals strategies for static and dynamic osmo-response.</title>
        <authorList>
            <person name="Becker E.A."/>
            <person name="Seitzer P.M."/>
            <person name="Tritt A."/>
            <person name="Larsen D."/>
            <person name="Krusor M."/>
            <person name="Yao A.I."/>
            <person name="Wu D."/>
            <person name="Madern D."/>
            <person name="Eisen J.A."/>
            <person name="Darling A.E."/>
            <person name="Facciotti M.T."/>
        </authorList>
    </citation>
    <scope>NUCLEOTIDE SEQUENCE [LARGE SCALE GENOMIC DNA]</scope>
    <source>
        <strain evidence="1 2">GA33</strain>
    </source>
</reference>
<accession>L9VHU7</accession>
<keyword evidence="2" id="KW-1185">Reference proteome</keyword>
<evidence type="ECO:0000313" key="1">
    <source>
        <dbReference type="EMBL" id="ELY36646.1"/>
    </source>
</evidence>
<gene>
    <name evidence="1" type="ORF">C496_20735</name>
</gene>
<dbReference type="AlphaFoldDB" id="L9VHU7"/>
<proteinExistence type="predicted"/>
<organism evidence="1 2">
    <name type="scientific">Natronorubrum tibetense GA33</name>
    <dbReference type="NCBI Taxonomy" id="1114856"/>
    <lineage>
        <taxon>Archaea</taxon>
        <taxon>Methanobacteriati</taxon>
        <taxon>Methanobacteriota</taxon>
        <taxon>Stenosarchaea group</taxon>
        <taxon>Halobacteria</taxon>
        <taxon>Halobacteriales</taxon>
        <taxon>Natrialbaceae</taxon>
        <taxon>Natronorubrum</taxon>
    </lineage>
</organism>
<dbReference type="Proteomes" id="UP000011599">
    <property type="component" value="Unassembled WGS sequence"/>
</dbReference>
<evidence type="ECO:0000313" key="2">
    <source>
        <dbReference type="Proteomes" id="UP000011599"/>
    </source>
</evidence>
<comment type="caution">
    <text evidence="1">The sequence shown here is derived from an EMBL/GenBank/DDBJ whole genome shotgun (WGS) entry which is preliminary data.</text>
</comment>
<sequence length="61" mass="6737">MIDDVWGDQKPFSLLGPTIDGESARLTATHGLSCRPEPTEHAVRYLSTAETVRPARTDGRR</sequence>